<evidence type="ECO:0000256" key="2">
    <source>
        <dbReference type="SAM" id="Phobius"/>
    </source>
</evidence>
<name>A0ABN0ZEB6_9ACTN</name>
<evidence type="ECO:0000313" key="3">
    <source>
        <dbReference type="EMBL" id="GAA0444947.1"/>
    </source>
</evidence>
<dbReference type="Proteomes" id="UP001499895">
    <property type="component" value="Unassembled WGS sequence"/>
</dbReference>
<evidence type="ECO:0000256" key="1">
    <source>
        <dbReference type="SAM" id="MobiDB-lite"/>
    </source>
</evidence>
<reference evidence="3 4" key="1">
    <citation type="journal article" date="2019" name="Int. J. Syst. Evol. Microbiol.">
        <title>The Global Catalogue of Microorganisms (GCM) 10K type strain sequencing project: providing services to taxonomists for standard genome sequencing and annotation.</title>
        <authorList>
            <consortium name="The Broad Institute Genomics Platform"/>
            <consortium name="The Broad Institute Genome Sequencing Center for Infectious Disease"/>
            <person name="Wu L."/>
            <person name="Ma J."/>
        </authorList>
    </citation>
    <scope>NUCLEOTIDE SEQUENCE [LARGE SCALE GENOMIC DNA]</scope>
    <source>
        <strain evidence="3 4">JCM 10649</strain>
    </source>
</reference>
<proteinExistence type="predicted"/>
<organism evidence="3 4">
    <name type="scientific">Streptomyces stramineus</name>
    <dbReference type="NCBI Taxonomy" id="173861"/>
    <lineage>
        <taxon>Bacteria</taxon>
        <taxon>Bacillati</taxon>
        <taxon>Actinomycetota</taxon>
        <taxon>Actinomycetes</taxon>
        <taxon>Kitasatosporales</taxon>
        <taxon>Streptomycetaceae</taxon>
        <taxon>Streptomyces</taxon>
    </lineage>
</organism>
<keyword evidence="2" id="KW-1133">Transmembrane helix</keyword>
<keyword evidence="2" id="KW-0812">Transmembrane</keyword>
<comment type="caution">
    <text evidence="3">The sequence shown here is derived from an EMBL/GenBank/DDBJ whole genome shotgun (WGS) entry which is preliminary data.</text>
</comment>
<feature type="transmembrane region" description="Helical" evidence="2">
    <location>
        <begin position="37"/>
        <end position="54"/>
    </location>
</feature>
<sequence>MRPAASGERYPRATSTPRLVASDPSGDPKGITSKYDIFQGLGVVLLVLGAQGAIRQLIDHDNAGLLGRLPGGFAVSITVYVLAVVIGAAVAGRAHDAAKAAGRRS</sequence>
<keyword evidence="2" id="KW-0472">Membrane</keyword>
<feature type="transmembrane region" description="Helical" evidence="2">
    <location>
        <begin position="74"/>
        <end position="94"/>
    </location>
</feature>
<gene>
    <name evidence="3" type="ORF">GCM10009544_04660</name>
</gene>
<feature type="region of interest" description="Disordered" evidence="1">
    <location>
        <begin position="1"/>
        <end position="28"/>
    </location>
</feature>
<keyword evidence="4" id="KW-1185">Reference proteome</keyword>
<dbReference type="EMBL" id="BAAAHB010000002">
    <property type="protein sequence ID" value="GAA0444947.1"/>
    <property type="molecule type" value="Genomic_DNA"/>
</dbReference>
<accession>A0ABN0ZEB6</accession>
<protein>
    <submittedName>
        <fullName evidence="3">Uncharacterized protein</fullName>
    </submittedName>
</protein>
<evidence type="ECO:0000313" key="4">
    <source>
        <dbReference type="Proteomes" id="UP001499895"/>
    </source>
</evidence>